<feature type="domain" description="SecDF P1 head subdomain" evidence="12">
    <location>
        <begin position="150"/>
        <end position="245"/>
    </location>
</feature>
<evidence type="ECO:0000256" key="8">
    <source>
        <dbReference type="ARBA" id="ARBA00023136"/>
    </source>
</evidence>
<feature type="transmembrane region" description="Helical" evidence="9">
    <location>
        <begin position="390"/>
        <end position="414"/>
    </location>
</feature>
<feature type="domain" description="Protein export membrane protein SecD/SecF C-terminal" evidence="10">
    <location>
        <begin position="248"/>
        <end position="418"/>
    </location>
</feature>
<evidence type="ECO:0000256" key="7">
    <source>
        <dbReference type="ARBA" id="ARBA00023010"/>
    </source>
</evidence>
<dbReference type="EMBL" id="PFBA01000024">
    <property type="protein sequence ID" value="PIT92401.1"/>
    <property type="molecule type" value="Genomic_DNA"/>
</dbReference>
<comment type="caution">
    <text evidence="13">The sequence shown here is derived from an EMBL/GenBank/DDBJ whole genome shotgun (WGS) entry which is preliminary data.</text>
</comment>
<evidence type="ECO:0000256" key="6">
    <source>
        <dbReference type="ARBA" id="ARBA00022989"/>
    </source>
</evidence>
<comment type="similarity">
    <text evidence="9">Belongs to the SecD/SecF family. SecD subfamily.</text>
</comment>
<evidence type="ECO:0000256" key="2">
    <source>
        <dbReference type="ARBA" id="ARBA00022448"/>
    </source>
</evidence>
<dbReference type="SUPFAM" id="SSF82866">
    <property type="entry name" value="Multidrug efflux transporter AcrB transmembrane domain"/>
    <property type="match status" value="1"/>
</dbReference>
<gene>
    <name evidence="9 13" type="primary">secD</name>
    <name evidence="13" type="ORF">COU08_02760</name>
</gene>
<dbReference type="NCBIfam" id="TIGR00916">
    <property type="entry name" value="2A0604s01"/>
    <property type="match status" value="1"/>
</dbReference>
<sequence>MEAKKKARIFLGIIALITIVGGVFVWPSGFGEKQQPWKFGLDLVGGSHLVYEVDMSDVASADRTSVLNGLRDVIERRINLFGVSEPRVVTAKKADTYRIIVELAGIKDVSQAIAEIGETPFLIFKEVKELDEGENPDELTSEQLDALFIDTELTGRYVEGAQVVIDSFGRPQISLSFSKEGGALFEELTGRNINRPIAIFVDNELISAPNVNEKITGGRAQITGNFTLEEAKLLVERFNAGALPAPITLINQQTIGASLGADSLARTIYAGIIGTMLVMLFMLVYYGKLGVHASIALIIYIVLTLFVFKAFGITMTLAGIAGIVLSIGIAVDANILIFERMEEEMKQGKEKAKAIEEGFKRAWLSIRDSNITTIITSIILYYFTTGFIKGFALALLIGVLVSMFSAITVTRNLLRATQKTS</sequence>
<dbReference type="Gene3D" id="1.20.1640.10">
    <property type="entry name" value="Multidrug efflux transporter AcrB transmembrane domain"/>
    <property type="match status" value="1"/>
</dbReference>
<dbReference type="Gene3D" id="3.30.70.3400">
    <property type="match status" value="1"/>
</dbReference>
<feature type="transmembrane region" description="Helical" evidence="9">
    <location>
        <begin position="293"/>
        <end position="311"/>
    </location>
</feature>
<reference evidence="14" key="1">
    <citation type="submission" date="2017-09" db="EMBL/GenBank/DDBJ databases">
        <title>Depth-based differentiation of microbial function through sediment-hosted aquifers and enrichment of novel symbionts in the deep terrestrial subsurface.</title>
        <authorList>
            <person name="Probst A.J."/>
            <person name="Ladd B."/>
            <person name="Jarett J.K."/>
            <person name="Geller-Mcgrath D.E."/>
            <person name="Sieber C.M.K."/>
            <person name="Emerson J.B."/>
            <person name="Anantharaman K."/>
            <person name="Thomas B.C."/>
            <person name="Malmstrom R."/>
            <person name="Stieglmeier M."/>
            <person name="Klingl A."/>
            <person name="Woyke T."/>
            <person name="Ryan C.M."/>
            <person name="Banfield J.F."/>
        </authorList>
    </citation>
    <scope>NUCLEOTIDE SEQUENCE [LARGE SCALE GENOMIC DNA]</scope>
</reference>
<dbReference type="Pfam" id="PF02355">
    <property type="entry name" value="SecD_SecF_C"/>
    <property type="match status" value="1"/>
</dbReference>
<feature type="transmembrane region" description="Helical" evidence="9">
    <location>
        <begin position="317"/>
        <end position="341"/>
    </location>
</feature>
<dbReference type="NCBIfam" id="TIGR01129">
    <property type="entry name" value="secD"/>
    <property type="match status" value="1"/>
</dbReference>
<dbReference type="GO" id="GO:0065002">
    <property type="term" value="P:intracellular protein transmembrane transport"/>
    <property type="evidence" value="ECO:0007669"/>
    <property type="project" value="UniProtKB-UniRule"/>
</dbReference>
<feature type="domain" description="Protein translocase subunit SecDF P1" evidence="11">
    <location>
        <begin position="71"/>
        <end position="128"/>
    </location>
</feature>
<evidence type="ECO:0000313" key="13">
    <source>
        <dbReference type="EMBL" id="PIT92401.1"/>
    </source>
</evidence>
<evidence type="ECO:0000259" key="12">
    <source>
        <dbReference type="Pfam" id="PF22599"/>
    </source>
</evidence>
<dbReference type="InterPro" id="IPR001036">
    <property type="entry name" value="Acrflvin-R"/>
</dbReference>
<dbReference type="GO" id="GO:0043952">
    <property type="term" value="P:protein transport by the Sec complex"/>
    <property type="evidence" value="ECO:0007669"/>
    <property type="project" value="UniProtKB-UniRule"/>
</dbReference>
<evidence type="ECO:0000259" key="10">
    <source>
        <dbReference type="Pfam" id="PF02355"/>
    </source>
</evidence>
<evidence type="ECO:0000256" key="1">
    <source>
        <dbReference type="ARBA" id="ARBA00004651"/>
    </source>
</evidence>
<keyword evidence="4 9" id="KW-0812">Transmembrane</keyword>
<dbReference type="InterPro" id="IPR048634">
    <property type="entry name" value="SecD_SecF_C"/>
</dbReference>
<dbReference type="InterPro" id="IPR048631">
    <property type="entry name" value="SecD_1st"/>
</dbReference>
<dbReference type="HAMAP" id="MF_01463_B">
    <property type="entry name" value="SecD_B"/>
    <property type="match status" value="1"/>
</dbReference>
<dbReference type="GO" id="GO:0015450">
    <property type="term" value="F:protein-transporting ATPase activity"/>
    <property type="evidence" value="ECO:0007669"/>
    <property type="project" value="InterPro"/>
</dbReference>
<feature type="transmembrane region" description="Helical" evidence="9">
    <location>
        <begin position="268"/>
        <end position="286"/>
    </location>
</feature>
<dbReference type="PANTHER" id="PTHR30081:SF1">
    <property type="entry name" value="PROTEIN TRANSLOCASE SUBUNIT SECD"/>
    <property type="match status" value="1"/>
</dbReference>
<proteinExistence type="inferred from homology"/>
<dbReference type="InterPro" id="IPR005791">
    <property type="entry name" value="SecD"/>
</dbReference>
<feature type="transmembrane region" description="Helical" evidence="9">
    <location>
        <begin position="362"/>
        <end position="384"/>
    </location>
</feature>
<dbReference type="AlphaFoldDB" id="A0A2M6WHY5"/>
<protein>
    <recommendedName>
        <fullName evidence="9">Protein translocase subunit SecD</fullName>
    </recommendedName>
</protein>
<dbReference type="FunFam" id="1.20.1640.10:FF:000004">
    <property type="entry name" value="Protein translocase subunit SecD"/>
    <property type="match status" value="1"/>
</dbReference>
<dbReference type="Pfam" id="PF22599">
    <property type="entry name" value="SecDF_P1_head"/>
    <property type="match status" value="1"/>
</dbReference>
<dbReference type="GO" id="GO:0005886">
    <property type="term" value="C:plasma membrane"/>
    <property type="evidence" value="ECO:0007669"/>
    <property type="project" value="UniProtKB-SubCell"/>
</dbReference>
<keyword evidence="6 9" id="KW-1133">Transmembrane helix</keyword>
<dbReference type="Pfam" id="PF21760">
    <property type="entry name" value="SecD_1st"/>
    <property type="match status" value="1"/>
</dbReference>
<name>A0A2M6WHY5_9BACT</name>
<keyword evidence="5 9" id="KW-0653">Protein transport</keyword>
<keyword evidence="7 9" id="KW-0811">Translocation</keyword>
<dbReference type="Gene3D" id="3.30.1360.200">
    <property type="match status" value="1"/>
</dbReference>
<comment type="subunit">
    <text evidence="9">Forms a complex with SecF. Part of the essential Sec protein translocation apparatus which comprises SecA, SecYEG and auxiliary proteins SecDF. Other proteins may also be involved.</text>
</comment>
<evidence type="ECO:0000256" key="4">
    <source>
        <dbReference type="ARBA" id="ARBA00022692"/>
    </source>
</evidence>
<dbReference type="InterPro" id="IPR022813">
    <property type="entry name" value="SecD/SecF_arch_bac"/>
</dbReference>
<evidence type="ECO:0000256" key="3">
    <source>
        <dbReference type="ARBA" id="ARBA00022475"/>
    </source>
</evidence>
<comment type="function">
    <text evidence="9">Part of the Sec protein translocase complex. Interacts with the SecYEG preprotein conducting channel. SecDF uses the proton motive force (PMF) to complete protein translocation after the ATP-dependent function of SecA.</text>
</comment>
<dbReference type="PRINTS" id="PR00702">
    <property type="entry name" value="ACRIFLAVINRP"/>
</dbReference>
<comment type="subcellular location">
    <subcellularLocation>
        <location evidence="1 9">Cell membrane</location>
        <topology evidence="1 9">Multi-pass membrane protein</topology>
    </subcellularLocation>
</comment>
<organism evidence="13 14">
    <name type="scientific">Candidatus Harrisonbacteria bacterium CG10_big_fil_rev_8_21_14_0_10_42_17</name>
    <dbReference type="NCBI Taxonomy" id="1974584"/>
    <lineage>
        <taxon>Bacteria</taxon>
        <taxon>Candidatus Harrisoniibacteriota</taxon>
    </lineage>
</organism>
<keyword evidence="8 9" id="KW-0472">Membrane</keyword>
<dbReference type="Proteomes" id="UP000228635">
    <property type="component" value="Unassembled WGS sequence"/>
</dbReference>
<feature type="transmembrane region" description="Helical" evidence="9">
    <location>
        <begin position="7"/>
        <end position="26"/>
    </location>
</feature>
<evidence type="ECO:0000259" key="11">
    <source>
        <dbReference type="Pfam" id="PF21760"/>
    </source>
</evidence>
<dbReference type="InterPro" id="IPR054384">
    <property type="entry name" value="SecDF_P1_head"/>
</dbReference>
<evidence type="ECO:0000256" key="5">
    <source>
        <dbReference type="ARBA" id="ARBA00022927"/>
    </source>
</evidence>
<dbReference type="PANTHER" id="PTHR30081">
    <property type="entry name" value="PROTEIN-EXPORT MEMBRANE PROTEIN SEC"/>
    <property type="match status" value="1"/>
</dbReference>
<dbReference type="InterPro" id="IPR055344">
    <property type="entry name" value="SecD_SecF_C_bact"/>
</dbReference>
<evidence type="ECO:0000313" key="14">
    <source>
        <dbReference type="Proteomes" id="UP000228635"/>
    </source>
</evidence>
<keyword evidence="3 9" id="KW-1003">Cell membrane</keyword>
<evidence type="ECO:0000256" key="9">
    <source>
        <dbReference type="HAMAP-Rule" id="MF_01463"/>
    </source>
</evidence>
<dbReference type="GO" id="GO:0006605">
    <property type="term" value="P:protein targeting"/>
    <property type="evidence" value="ECO:0007669"/>
    <property type="project" value="UniProtKB-UniRule"/>
</dbReference>
<keyword evidence="2 9" id="KW-0813">Transport</keyword>
<accession>A0A2M6WHY5</accession>